<keyword evidence="3" id="KW-1185">Reference proteome</keyword>
<dbReference type="Pfam" id="PF00702">
    <property type="entry name" value="Hydrolase"/>
    <property type="match status" value="1"/>
</dbReference>
<dbReference type="EMBL" id="WIUZ02000004">
    <property type="protein sequence ID" value="KAF9787915.1"/>
    <property type="molecule type" value="Genomic_DNA"/>
</dbReference>
<name>A0A9P6HIR9_9AGAM</name>
<gene>
    <name evidence="2" type="ORF">BJ322DRAFT_1105952</name>
</gene>
<dbReference type="SUPFAM" id="SSF56784">
    <property type="entry name" value="HAD-like"/>
    <property type="match status" value="1"/>
</dbReference>
<evidence type="ECO:0000313" key="3">
    <source>
        <dbReference type="Proteomes" id="UP000736335"/>
    </source>
</evidence>
<dbReference type="SFLD" id="SFLDS00003">
    <property type="entry name" value="Haloacid_Dehalogenase"/>
    <property type="match status" value="1"/>
</dbReference>
<comment type="caution">
    <text evidence="2">The sequence shown here is derived from an EMBL/GenBank/DDBJ whole genome shotgun (WGS) entry which is preliminary data.</text>
</comment>
<dbReference type="Gene3D" id="1.10.150.750">
    <property type="match status" value="1"/>
</dbReference>
<dbReference type="SFLD" id="SFLDG01129">
    <property type="entry name" value="C1.5:_HAD__Beta-PGM__Phosphata"/>
    <property type="match status" value="1"/>
</dbReference>
<dbReference type="InterPro" id="IPR036412">
    <property type="entry name" value="HAD-like_sf"/>
</dbReference>
<dbReference type="Gene3D" id="3.40.50.1000">
    <property type="entry name" value="HAD superfamily/HAD-like"/>
    <property type="match status" value="1"/>
</dbReference>
<dbReference type="GO" id="GO:0016791">
    <property type="term" value="F:phosphatase activity"/>
    <property type="evidence" value="ECO:0007669"/>
    <property type="project" value="UniProtKB-ARBA"/>
</dbReference>
<dbReference type="NCBIfam" id="TIGR01493">
    <property type="entry name" value="HAD-SF-IA-v2"/>
    <property type="match status" value="1"/>
</dbReference>
<dbReference type="InterPro" id="IPR051540">
    <property type="entry name" value="S-2-haloacid_dehalogenase"/>
</dbReference>
<proteinExistence type="predicted"/>
<protein>
    <submittedName>
        <fullName evidence="2">HAD-like protein</fullName>
    </submittedName>
</protein>
<sequence length="240" mass="26846">MSPQLSDFKALVFDVYGTLCDWETGMYNALQPLISQLDEIPSRNQILTQLGSIETALQKEHPKMLYSDILTHAYERLAQNLKGKASKEECEAFGQSIKDWPLFPDSADALAELSKYYKLVVLSNVDRASFAFTREKLEAGKFTFDQICTAQDVGSYKPDPANFIYALKVVKETYSVETNQVLSTAQSLMHDHVPAQSLGMSSSYINRVGASIGFTDSVAPTFEFKTLYEMAQAVKEAFEE</sequence>
<keyword evidence="1" id="KW-0378">Hydrolase</keyword>
<reference evidence="2" key="1">
    <citation type="journal article" date="2020" name="Nat. Commun.">
        <title>Large-scale genome sequencing of mycorrhizal fungi provides insights into the early evolution of symbiotic traits.</title>
        <authorList>
            <person name="Miyauchi S."/>
            <person name="Kiss E."/>
            <person name="Kuo A."/>
            <person name="Drula E."/>
            <person name="Kohler A."/>
            <person name="Sanchez-Garcia M."/>
            <person name="Morin E."/>
            <person name="Andreopoulos B."/>
            <person name="Barry K.W."/>
            <person name="Bonito G."/>
            <person name="Buee M."/>
            <person name="Carver A."/>
            <person name="Chen C."/>
            <person name="Cichocki N."/>
            <person name="Clum A."/>
            <person name="Culley D."/>
            <person name="Crous P.W."/>
            <person name="Fauchery L."/>
            <person name="Girlanda M."/>
            <person name="Hayes R.D."/>
            <person name="Keri Z."/>
            <person name="LaButti K."/>
            <person name="Lipzen A."/>
            <person name="Lombard V."/>
            <person name="Magnuson J."/>
            <person name="Maillard F."/>
            <person name="Murat C."/>
            <person name="Nolan M."/>
            <person name="Ohm R.A."/>
            <person name="Pangilinan J."/>
            <person name="Pereira M.F."/>
            <person name="Perotto S."/>
            <person name="Peter M."/>
            <person name="Pfister S."/>
            <person name="Riley R."/>
            <person name="Sitrit Y."/>
            <person name="Stielow J.B."/>
            <person name="Szollosi G."/>
            <person name="Zifcakova L."/>
            <person name="Stursova M."/>
            <person name="Spatafora J.W."/>
            <person name="Tedersoo L."/>
            <person name="Vaario L.M."/>
            <person name="Yamada A."/>
            <person name="Yan M."/>
            <person name="Wang P."/>
            <person name="Xu J."/>
            <person name="Bruns T."/>
            <person name="Baldrian P."/>
            <person name="Vilgalys R."/>
            <person name="Dunand C."/>
            <person name="Henrissat B."/>
            <person name="Grigoriev I.V."/>
            <person name="Hibbett D."/>
            <person name="Nagy L.G."/>
            <person name="Martin F.M."/>
        </authorList>
    </citation>
    <scope>NUCLEOTIDE SEQUENCE</scope>
    <source>
        <strain evidence="2">UH-Tt-Lm1</strain>
    </source>
</reference>
<dbReference type="AlphaFoldDB" id="A0A9P6HIR9"/>
<dbReference type="Proteomes" id="UP000736335">
    <property type="component" value="Unassembled WGS sequence"/>
</dbReference>
<evidence type="ECO:0000256" key="1">
    <source>
        <dbReference type="ARBA" id="ARBA00022801"/>
    </source>
</evidence>
<dbReference type="OrthoDB" id="20198at2759"/>
<organism evidence="2 3">
    <name type="scientific">Thelephora terrestris</name>
    <dbReference type="NCBI Taxonomy" id="56493"/>
    <lineage>
        <taxon>Eukaryota</taxon>
        <taxon>Fungi</taxon>
        <taxon>Dikarya</taxon>
        <taxon>Basidiomycota</taxon>
        <taxon>Agaricomycotina</taxon>
        <taxon>Agaricomycetes</taxon>
        <taxon>Thelephorales</taxon>
        <taxon>Thelephoraceae</taxon>
        <taxon>Thelephora</taxon>
    </lineage>
</organism>
<evidence type="ECO:0000313" key="2">
    <source>
        <dbReference type="EMBL" id="KAF9787915.1"/>
    </source>
</evidence>
<dbReference type="PRINTS" id="PR00413">
    <property type="entry name" value="HADHALOGNASE"/>
</dbReference>
<dbReference type="PANTHER" id="PTHR43316">
    <property type="entry name" value="HYDROLASE, HALOACID DELAHOGENASE-RELATED"/>
    <property type="match status" value="1"/>
</dbReference>
<reference evidence="2" key="2">
    <citation type="submission" date="2020-11" db="EMBL/GenBank/DDBJ databases">
        <authorList>
            <consortium name="DOE Joint Genome Institute"/>
            <person name="Kuo A."/>
            <person name="Miyauchi S."/>
            <person name="Kiss E."/>
            <person name="Drula E."/>
            <person name="Kohler A."/>
            <person name="Sanchez-Garcia M."/>
            <person name="Andreopoulos B."/>
            <person name="Barry K.W."/>
            <person name="Bonito G."/>
            <person name="Buee M."/>
            <person name="Carver A."/>
            <person name="Chen C."/>
            <person name="Cichocki N."/>
            <person name="Clum A."/>
            <person name="Culley D."/>
            <person name="Crous P.W."/>
            <person name="Fauchery L."/>
            <person name="Girlanda M."/>
            <person name="Hayes R."/>
            <person name="Keri Z."/>
            <person name="Labutti K."/>
            <person name="Lipzen A."/>
            <person name="Lombard V."/>
            <person name="Magnuson J."/>
            <person name="Maillard F."/>
            <person name="Morin E."/>
            <person name="Murat C."/>
            <person name="Nolan M."/>
            <person name="Ohm R."/>
            <person name="Pangilinan J."/>
            <person name="Pereira M."/>
            <person name="Perotto S."/>
            <person name="Peter M."/>
            <person name="Riley R."/>
            <person name="Sitrit Y."/>
            <person name="Stielow B."/>
            <person name="Szollosi G."/>
            <person name="Zifcakova L."/>
            <person name="Stursova M."/>
            <person name="Spatafora J.W."/>
            <person name="Tedersoo L."/>
            <person name="Vaario L.-M."/>
            <person name="Yamada A."/>
            <person name="Yan M."/>
            <person name="Wang P."/>
            <person name="Xu J."/>
            <person name="Bruns T."/>
            <person name="Baldrian P."/>
            <person name="Vilgalys R."/>
            <person name="Henrissat B."/>
            <person name="Grigoriev I.V."/>
            <person name="Hibbett D."/>
            <person name="Nagy L.G."/>
            <person name="Martin F.M."/>
        </authorList>
    </citation>
    <scope>NUCLEOTIDE SEQUENCE</scope>
    <source>
        <strain evidence="2">UH-Tt-Lm1</strain>
    </source>
</reference>
<dbReference type="PANTHER" id="PTHR43316:SF9">
    <property type="entry name" value="ACID DEHALOGENASE, PUTATIVE (AFU_ORTHOLOGUE AFUA_6G14460)-RELATED"/>
    <property type="match status" value="1"/>
</dbReference>
<dbReference type="InterPro" id="IPR006439">
    <property type="entry name" value="HAD-SF_hydro_IA"/>
</dbReference>
<accession>A0A9P6HIR9</accession>
<dbReference type="InterPro" id="IPR023214">
    <property type="entry name" value="HAD_sf"/>
</dbReference>